<dbReference type="EMBL" id="JBHTKL010000001">
    <property type="protein sequence ID" value="MFD1018902.1"/>
    <property type="molecule type" value="Genomic_DNA"/>
</dbReference>
<dbReference type="RefSeq" id="WP_386057756.1">
    <property type="nucleotide sequence ID" value="NZ_JBHTKL010000001.1"/>
</dbReference>
<dbReference type="PANTHER" id="PTHR21666:SF274">
    <property type="entry name" value="STAGE IV SPORULATION PROTEIN FA"/>
    <property type="match status" value="1"/>
</dbReference>
<keyword evidence="2" id="KW-0472">Membrane</keyword>
<keyword evidence="2" id="KW-0812">Transmembrane</keyword>
<dbReference type="InterPro" id="IPR050570">
    <property type="entry name" value="Cell_wall_metabolism_enzyme"/>
</dbReference>
<dbReference type="SUPFAM" id="SSF51261">
    <property type="entry name" value="Duplicated hybrid motif"/>
    <property type="match status" value="1"/>
</dbReference>
<evidence type="ECO:0000256" key="2">
    <source>
        <dbReference type="SAM" id="Phobius"/>
    </source>
</evidence>
<proteinExistence type="predicted"/>
<organism evidence="4 5">
    <name type="scientific">Thalassobacillus hwangdonensis</name>
    <dbReference type="NCBI Taxonomy" id="546108"/>
    <lineage>
        <taxon>Bacteria</taxon>
        <taxon>Bacillati</taxon>
        <taxon>Bacillota</taxon>
        <taxon>Bacilli</taxon>
        <taxon>Bacillales</taxon>
        <taxon>Bacillaceae</taxon>
        <taxon>Thalassobacillus</taxon>
    </lineage>
</organism>
<dbReference type="CDD" id="cd12797">
    <property type="entry name" value="M23_peptidase"/>
    <property type="match status" value="1"/>
</dbReference>
<gene>
    <name evidence="4" type="ORF">ACFQ2J_06790</name>
</gene>
<dbReference type="InterPro" id="IPR016047">
    <property type="entry name" value="M23ase_b-sheet_dom"/>
</dbReference>
<feature type="compositionally biased region" description="Basic and acidic residues" evidence="1">
    <location>
        <begin position="1"/>
        <end position="16"/>
    </location>
</feature>
<keyword evidence="5" id="KW-1185">Reference proteome</keyword>
<protein>
    <submittedName>
        <fullName evidence="4">Peptidoglycan DD-metalloendopeptidase family protein</fullName>
    </submittedName>
</protein>
<feature type="domain" description="M23ase beta-sheet core" evidence="3">
    <location>
        <begin position="156"/>
        <end position="247"/>
    </location>
</feature>
<name>A0ABW3KZC4_9BACI</name>
<evidence type="ECO:0000259" key="3">
    <source>
        <dbReference type="Pfam" id="PF01551"/>
    </source>
</evidence>
<evidence type="ECO:0000313" key="4">
    <source>
        <dbReference type="EMBL" id="MFD1018902.1"/>
    </source>
</evidence>
<feature type="region of interest" description="Disordered" evidence="1">
    <location>
        <begin position="1"/>
        <end position="33"/>
    </location>
</feature>
<keyword evidence="2" id="KW-1133">Transmembrane helix</keyword>
<reference evidence="5" key="1">
    <citation type="journal article" date="2019" name="Int. J. Syst. Evol. Microbiol.">
        <title>The Global Catalogue of Microorganisms (GCM) 10K type strain sequencing project: providing services to taxonomists for standard genome sequencing and annotation.</title>
        <authorList>
            <consortium name="The Broad Institute Genomics Platform"/>
            <consortium name="The Broad Institute Genome Sequencing Center for Infectious Disease"/>
            <person name="Wu L."/>
            <person name="Ma J."/>
        </authorList>
    </citation>
    <scope>NUCLEOTIDE SEQUENCE [LARGE SCALE GENOMIC DNA]</scope>
    <source>
        <strain evidence="5">CCUG 56607</strain>
    </source>
</reference>
<sequence>MRRDIDRIRKNINDRKRDKKSFSSSSSGKYNNRMPFQLQEEEKHGYSPFSTDTLGQARRSPENRLNLLLLRVIIAACLFFVVAILSQTEVTWLEKPKGWVVDKMEEDFPFAAATAWYKERFGEPLELVRRDETTPGQPAALPVNGTVSENFQSHGKGVVMTADEPADIVAMDSGTVVFAGKDSQTDQTIILQHADGSKSVYGYLSSIDVHLYESVAANATIGKISPEQGSTSTFFFAIEKDDRFIDPIQVIQVDEQP</sequence>
<feature type="transmembrane region" description="Helical" evidence="2">
    <location>
        <begin position="68"/>
        <end position="86"/>
    </location>
</feature>
<dbReference type="Gene3D" id="2.70.70.10">
    <property type="entry name" value="Glucose Permease (Domain IIA)"/>
    <property type="match status" value="1"/>
</dbReference>
<dbReference type="InterPro" id="IPR011055">
    <property type="entry name" value="Dup_hybrid_motif"/>
</dbReference>
<dbReference type="PANTHER" id="PTHR21666">
    <property type="entry name" value="PEPTIDASE-RELATED"/>
    <property type="match status" value="1"/>
</dbReference>
<evidence type="ECO:0000256" key="1">
    <source>
        <dbReference type="SAM" id="MobiDB-lite"/>
    </source>
</evidence>
<dbReference type="Pfam" id="PF01551">
    <property type="entry name" value="Peptidase_M23"/>
    <property type="match status" value="1"/>
</dbReference>
<evidence type="ECO:0000313" key="5">
    <source>
        <dbReference type="Proteomes" id="UP001596990"/>
    </source>
</evidence>
<comment type="caution">
    <text evidence="4">The sequence shown here is derived from an EMBL/GenBank/DDBJ whole genome shotgun (WGS) entry which is preliminary data.</text>
</comment>
<dbReference type="Proteomes" id="UP001596990">
    <property type="component" value="Unassembled WGS sequence"/>
</dbReference>
<accession>A0ABW3KZC4</accession>